<dbReference type="InterPro" id="IPR007282">
    <property type="entry name" value="NOT2/3/5_C"/>
</dbReference>
<keyword evidence="7" id="KW-0597">Phosphoprotein</keyword>
<dbReference type="GO" id="GO:0030015">
    <property type="term" value="C:CCR4-NOT core complex"/>
    <property type="evidence" value="ECO:0007669"/>
    <property type="project" value="UniProtKB-UniRule"/>
</dbReference>
<evidence type="ECO:0000256" key="11">
    <source>
        <dbReference type="ARBA" id="ARBA00023163"/>
    </source>
</evidence>
<dbReference type="PIRSF" id="PIRSF005290">
    <property type="entry name" value="NOT_su_3_5"/>
    <property type="match status" value="1"/>
</dbReference>
<feature type="compositionally biased region" description="Low complexity" evidence="18">
    <location>
        <begin position="368"/>
        <end position="392"/>
    </location>
</feature>
<evidence type="ECO:0000256" key="12">
    <source>
        <dbReference type="ARBA" id="ARBA00023242"/>
    </source>
</evidence>
<dbReference type="Pfam" id="PF04153">
    <property type="entry name" value="NOT2_3_5_C"/>
    <property type="match status" value="1"/>
</dbReference>
<organism evidence="21 22">
    <name type="scientific">Acanthosepion pharaonis</name>
    <name type="common">Pharaoh cuttlefish</name>
    <name type="synonym">Sepia pharaonis</name>
    <dbReference type="NCBI Taxonomy" id="158019"/>
    <lineage>
        <taxon>Eukaryota</taxon>
        <taxon>Metazoa</taxon>
        <taxon>Spiralia</taxon>
        <taxon>Lophotrochozoa</taxon>
        <taxon>Mollusca</taxon>
        <taxon>Cephalopoda</taxon>
        <taxon>Coleoidea</taxon>
        <taxon>Decapodiformes</taxon>
        <taxon>Sepiida</taxon>
        <taxon>Sepiina</taxon>
        <taxon>Sepiidae</taxon>
        <taxon>Acanthosepion</taxon>
    </lineage>
</organism>
<evidence type="ECO:0000256" key="9">
    <source>
        <dbReference type="ARBA" id="ARBA00023015"/>
    </source>
</evidence>
<dbReference type="GO" id="GO:0005829">
    <property type="term" value="C:cytosol"/>
    <property type="evidence" value="ECO:0007669"/>
    <property type="project" value="UniProtKB-ARBA"/>
</dbReference>
<evidence type="ECO:0000256" key="2">
    <source>
        <dbReference type="ARBA" id="ARBA00004201"/>
    </source>
</evidence>
<dbReference type="FunFam" id="2.30.30.1020:FF:000002">
    <property type="entry name" value="CCR4-NOT transcription complex subunit 3"/>
    <property type="match status" value="1"/>
</dbReference>
<keyword evidence="9 16" id="KW-0805">Transcription regulation</keyword>
<evidence type="ECO:0000256" key="1">
    <source>
        <dbReference type="ARBA" id="ARBA00004123"/>
    </source>
</evidence>
<dbReference type="AlphaFoldDB" id="A0A812BAX4"/>
<feature type="compositionally biased region" description="Low complexity" evidence="18">
    <location>
        <begin position="297"/>
        <end position="319"/>
    </location>
</feature>
<feature type="region of interest" description="Disordered" evidence="18">
    <location>
        <begin position="464"/>
        <end position="484"/>
    </location>
</feature>
<dbReference type="InterPro" id="IPR040168">
    <property type="entry name" value="Not2/3/5"/>
</dbReference>
<feature type="compositionally biased region" description="Polar residues" evidence="18">
    <location>
        <begin position="320"/>
        <end position="338"/>
    </location>
</feature>
<evidence type="ECO:0000256" key="15">
    <source>
        <dbReference type="ARBA" id="ARBA00093549"/>
    </source>
</evidence>
<keyword evidence="17" id="KW-0175">Coiled coil</keyword>
<feature type="compositionally biased region" description="Low complexity" evidence="18">
    <location>
        <begin position="252"/>
        <end position="271"/>
    </location>
</feature>
<comment type="caution">
    <text evidence="21">The sequence shown here is derived from an EMBL/GenBank/DDBJ whole genome shotgun (WGS) entry which is preliminary data.</text>
</comment>
<accession>A0A812BAX4</accession>
<reference evidence="21" key="1">
    <citation type="submission" date="2021-01" db="EMBL/GenBank/DDBJ databases">
        <authorList>
            <person name="Li R."/>
            <person name="Bekaert M."/>
        </authorList>
    </citation>
    <scope>NUCLEOTIDE SEQUENCE</scope>
    <source>
        <strain evidence="21">Farmed</strain>
    </source>
</reference>
<keyword evidence="6 16" id="KW-0678">Repressor</keyword>
<feature type="compositionally biased region" description="Low complexity" evidence="18">
    <location>
        <begin position="571"/>
        <end position="582"/>
    </location>
</feature>
<feature type="domain" description="CCR4-Not complex component Not N-terminal" evidence="19">
    <location>
        <begin position="4"/>
        <end position="232"/>
    </location>
</feature>
<dbReference type="GO" id="GO:2000036">
    <property type="term" value="P:regulation of stem cell population maintenance"/>
    <property type="evidence" value="ECO:0007669"/>
    <property type="project" value="UniProtKB-ARBA"/>
</dbReference>
<dbReference type="InterPro" id="IPR012270">
    <property type="entry name" value="CCR4-NOT_su3/5"/>
</dbReference>
<sequence length="786" mass="87549">MADRRKLQGEIERCLKKVSEGVETFEDIWHKLHNAINSNQKEKYEQDLKKEIKKLQRLRDQIKTWVASSDVKDKQVLTDNRKLIEMQMERFKIVEKETKTKAYSKEGLGAAAKMDPVTKEKGEIINWLSHSIESLNMQLDKFESELETLVAGSKKKKLDKEKNDRYEELRQWQDKHKFHIQRLERIMRMVDNDALPLDQIRKIKDDVEYYVESNQDPDFEENEYLYDDLDLEDRGTGMLATTPPENDELEKLSSTPTSTNSNSPSPSPSLTVNHSKDKSEDSERKRHKSLTDDKNKNSQTSTSTTTPSSSSISKVPNTPTKQVLSNATIANSVTSNHLTTTTTPPPQTPYAAAAGGQQSNSTDVKNQVNSLDHSSLNSSNSNNGNSSSVPVPSSNLITATTVSNNTIATNFVGNPSVAATAAQGPPRGTPSPLPNATLPVSSGTLITSLSSSVSSMALISSSTANTTNSSSVGVGSAGTASATSNMAGKKSESVILNGPLNAVGPSLNKLQATFQQLNPPQAADYSNSYIPDSLGSLKSMAQQAVVSAGLENHIPTSEASTAEKVIFENATSTPPTTQAPPQHGVSSQEAALPPQTTTIHLNPILGVAPLGPSALTKENYYQLTMLEAAFNHLPHPSDSERLRQYLPRNPCQTPSYYPQIPPQHADTVEFFQRLSTETLFFIFYYMEGTKAQYLAAKALKKQSWRFHTKYMMWFQRHEEPKTITEDYEQGTYIYFDYEKWGQRKKEGFTFEYRYLEDLFYSPLPILSHHPVSEYLFFSFSPQFSQF</sequence>
<evidence type="ECO:0000256" key="4">
    <source>
        <dbReference type="ARBA" id="ARBA00022473"/>
    </source>
</evidence>
<dbReference type="InterPro" id="IPR007207">
    <property type="entry name" value="Not_N"/>
</dbReference>
<dbReference type="Proteomes" id="UP000597762">
    <property type="component" value="Unassembled WGS sequence"/>
</dbReference>
<dbReference type="GO" id="GO:0006417">
    <property type="term" value="P:regulation of translation"/>
    <property type="evidence" value="ECO:0007669"/>
    <property type="project" value="UniProtKB-KW"/>
</dbReference>
<comment type="subcellular location">
    <subcellularLocation>
        <location evidence="2">Cytoplasm</location>
        <location evidence="2">P-body</location>
    </subcellularLocation>
    <subcellularLocation>
        <location evidence="1 16">Nucleus</location>
    </subcellularLocation>
</comment>
<evidence type="ECO:0000313" key="21">
    <source>
        <dbReference type="EMBL" id="CAE1176036.1"/>
    </source>
</evidence>
<feature type="region of interest" description="Disordered" evidence="18">
    <location>
        <begin position="234"/>
        <end position="392"/>
    </location>
</feature>
<keyword evidence="4" id="KW-0217">Developmental protein</keyword>
<feature type="region of interest" description="Disordered" evidence="18">
    <location>
        <begin position="418"/>
        <end position="437"/>
    </location>
</feature>
<evidence type="ECO:0000313" key="22">
    <source>
        <dbReference type="Proteomes" id="UP000597762"/>
    </source>
</evidence>
<feature type="compositionally biased region" description="Polar residues" evidence="18">
    <location>
        <begin position="356"/>
        <end position="367"/>
    </location>
</feature>
<name>A0A812BAX4_ACAPH</name>
<dbReference type="InterPro" id="IPR038635">
    <property type="entry name" value="CCR4-NOT_su2/3/5_C_sf"/>
</dbReference>
<dbReference type="OrthoDB" id="293823at2759"/>
<evidence type="ECO:0000256" key="8">
    <source>
        <dbReference type="ARBA" id="ARBA00022845"/>
    </source>
</evidence>
<feature type="compositionally biased region" description="Basic and acidic residues" evidence="18">
    <location>
        <begin position="274"/>
        <end position="296"/>
    </location>
</feature>
<keyword evidence="22" id="KW-1185">Reference proteome</keyword>
<evidence type="ECO:0000256" key="3">
    <source>
        <dbReference type="ARBA" id="ARBA00007682"/>
    </source>
</evidence>
<feature type="domain" description="NOT2/NOT3/NOT5 C-terminal" evidence="20">
    <location>
        <begin position="631"/>
        <end position="755"/>
    </location>
</feature>
<evidence type="ECO:0000256" key="7">
    <source>
        <dbReference type="ARBA" id="ARBA00022553"/>
    </source>
</evidence>
<evidence type="ECO:0000256" key="17">
    <source>
        <dbReference type="SAM" id="Coils"/>
    </source>
</evidence>
<dbReference type="Gene3D" id="2.30.30.1020">
    <property type="entry name" value="CCR4-NOT complex subunit 2/3/5, C-terminal domain"/>
    <property type="match status" value="1"/>
</dbReference>
<dbReference type="GO" id="GO:0005634">
    <property type="term" value="C:nucleus"/>
    <property type="evidence" value="ECO:0007669"/>
    <property type="project" value="UniProtKB-SubCell"/>
</dbReference>
<evidence type="ECO:0000259" key="19">
    <source>
        <dbReference type="Pfam" id="PF04065"/>
    </source>
</evidence>
<keyword evidence="5 16" id="KW-0963">Cytoplasm</keyword>
<comment type="similarity">
    <text evidence="3 16">Belongs to the CNOT2/3/5 family.</text>
</comment>
<dbReference type="GO" id="GO:0031047">
    <property type="term" value="P:regulatory ncRNA-mediated gene silencing"/>
    <property type="evidence" value="ECO:0007669"/>
    <property type="project" value="UniProtKB-KW"/>
</dbReference>
<evidence type="ECO:0000256" key="6">
    <source>
        <dbReference type="ARBA" id="ARBA00022491"/>
    </source>
</evidence>
<evidence type="ECO:0000256" key="16">
    <source>
        <dbReference type="PIRNR" id="PIRNR005290"/>
    </source>
</evidence>
<proteinExistence type="inferred from homology"/>
<gene>
    <name evidence="21" type="ORF">SPHA_13964</name>
</gene>
<dbReference type="EMBL" id="CAHIKZ030000472">
    <property type="protein sequence ID" value="CAE1176036.1"/>
    <property type="molecule type" value="Genomic_DNA"/>
</dbReference>
<keyword evidence="10" id="KW-0943">RNA-mediated gene silencing</keyword>
<dbReference type="GO" id="GO:0006355">
    <property type="term" value="P:regulation of DNA-templated transcription"/>
    <property type="evidence" value="ECO:0007669"/>
    <property type="project" value="InterPro"/>
</dbReference>
<feature type="region of interest" description="Disordered" evidence="18">
    <location>
        <begin position="571"/>
        <end position="590"/>
    </location>
</feature>
<dbReference type="GO" id="GO:0000932">
    <property type="term" value="C:P-body"/>
    <property type="evidence" value="ECO:0007669"/>
    <property type="project" value="UniProtKB-SubCell"/>
</dbReference>
<evidence type="ECO:0000256" key="10">
    <source>
        <dbReference type="ARBA" id="ARBA00023158"/>
    </source>
</evidence>
<protein>
    <recommendedName>
        <fullName evidence="13">CCR4-NOT transcription complex subunit 3</fullName>
    </recommendedName>
    <alternativeName>
        <fullName evidence="14">CCR4-associated factor 3</fullName>
    </alternativeName>
</protein>
<dbReference type="PANTHER" id="PTHR23326">
    <property type="entry name" value="CCR4 NOT-RELATED"/>
    <property type="match status" value="1"/>
</dbReference>
<comment type="subunit">
    <text evidence="15">Component of the CCR4-NOT complex; distinct complexes seem to exist that differ in the participation of probably mutually exclusive catalytic subunits. In the complex interacts directly with CNOT2. Interacts with TIP120B and NANOS2. Interacts with EBF1. Interacts in an RNA-independent manner with BICC1 (via KH domains).</text>
</comment>
<evidence type="ECO:0000256" key="18">
    <source>
        <dbReference type="SAM" id="MobiDB-lite"/>
    </source>
</evidence>
<evidence type="ECO:0000256" key="13">
    <source>
        <dbReference type="ARBA" id="ARBA00071433"/>
    </source>
</evidence>
<keyword evidence="11 16" id="KW-0804">Transcription</keyword>
<keyword evidence="12 16" id="KW-0539">Nucleus</keyword>
<evidence type="ECO:0000259" key="20">
    <source>
        <dbReference type="Pfam" id="PF04153"/>
    </source>
</evidence>
<keyword evidence="8" id="KW-0810">Translation regulation</keyword>
<evidence type="ECO:0000256" key="5">
    <source>
        <dbReference type="ARBA" id="ARBA00022490"/>
    </source>
</evidence>
<feature type="coiled-coil region" evidence="17">
    <location>
        <begin position="132"/>
        <end position="175"/>
    </location>
</feature>
<evidence type="ECO:0000256" key="14">
    <source>
        <dbReference type="ARBA" id="ARBA00083548"/>
    </source>
</evidence>
<dbReference type="Pfam" id="PF04065">
    <property type="entry name" value="Not3"/>
    <property type="match status" value="1"/>
</dbReference>